<dbReference type="InterPro" id="IPR006910">
    <property type="entry name" value="Rad21_Rec8_N"/>
</dbReference>
<dbReference type="Pfam" id="PF04825">
    <property type="entry name" value="Rad21_Rec8_N"/>
    <property type="match status" value="1"/>
</dbReference>
<reference evidence="15" key="1">
    <citation type="submission" date="2021-01" db="EMBL/GenBank/DDBJ databases">
        <authorList>
            <person name="Kaushik A."/>
        </authorList>
    </citation>
    <scope>NUCLEOTIDE SEQUENCE</scope>
    <source>
        <strain evidence="15">AG1-1B</strain>
    </source>
</reference>
<dbReference type="CDD" id="cd02885">
    <property type="entry name" value="NUDIX_IPP_Isomerase"/>
    <property type="match status" value="1"/>
</dbReference>
<dbReference type="FunFam" id="3.90.79.10:FF:000012">
    <property type="entry name" value="Isopentenyl-diphosphate Delta-isomerase 1"/>
    <property type="match status" value="1"/>
</dbReference>
<sequence length="1387" mass="154573">MATEAAQSKNFATIDLSEYDPEQSRLMDERCIVVDENDRAIGALDKKTCHLMKNINKGLLHRAFSAFVFRPSDGALLLQQRATEKITFPDMWTNTCCSHPLDDFEEEKIEENQLGVRVAASRKLEHELGIPRDQTPVDGFQYLTRIHYLAPSDGLWGEHEVDYILFMSGDVAVTPNPNEIRDFKYVSKQELISMFEDPELLAKRDSGIGLLWMAATLGKTSIGKLNRRNVLSANISKLCELVAEPAEPLALRLSSNLLVGVVRVYKVKHDIFLSEVTTCFSTLKRTILEIDAAEAGGAINLTSGTVRPDAITLNVPEPGTAMGLEMDFSHFMWQDFMDVASTTGADGRQSSPPGIASQDFTGTQTQTQTQHDRPLYTLEESYDFLTSNEPAGLDTAAMDLGVLGEEIDLGLGHDVFGDIVPLDNSEPIDPSSVTNKSKLKRKSSNSKEKNPDPMYAREPSVPFEPLNLDDWAIGIHPSSSGFGLPGSGGVFGLSSRAGSVEPLRFQSQEPQLVGVGVPALAQAPENAGEEKEAQPTGSKKPRKKAGAIQDRRTELTDDELVANRNNYLKEQGKLRIEVELRRQERDAVRVVDVWMEGVPYGFDCPALEDWLKKSFKDLTDDRATKRKRDENDGFAAPRLPKRRREETPSQAPEIGRNAGTPMMNFGDEYNWGMSGVDSGFPRSSSVEQGMYASRRASQVPEDFNISQRSGLLPWDNVGISSSGNEHIGLLDLREGEEHITVRLKSISRSRQGSSAALSRLSTSPGRFGSGLDAFESDAFEFGNTAEEQTAPTEVILEKNSFKFLEYARMQTRALSDASGGVMFSSIAPNESSTAHVAASAFYHTLVGLGSTVSISNWLPGRTIAIHDKADCPTLSAPVGSKIQPEKVTEEGAPWTMDQIREMVGRTKGYYGRDYSLGLGWNNVRYIFEASLLHAQLLNRTLVLPSFIYARACEWDIQLCASFASMVNRGDAIGWGEWRNLPMEKQMGWRVPIGLILDINYLRKAHPVVTIAEYLQLNGMPPSIEWSNGAWHREMYQNNGEMSIHEIPNNEYDPEPMVRVEMLPSHPPGNENTLFSKILFAALGNKRTVMDLDEAAGILRGHVEFSGDSQLEDILRENGWEVLHTYRSARTMEYTKSVVEPIKQVAPRSRLRGMFDDYNHINAKVLVLAGETHLNRKPGGVRFVYPEQQIRFTSTVLHKMRPTVAIRRLAMKLHERMEKIVGGRQWMGAHMRRGDSVDQGWVMEHSIENHLGRIMERLGNGRKILQEIHDTKKIDTYDVPGIEPERDVYDRPPPLEGDSFYIATDERSKESLRYIQSKGGILVGDLLTWEDRQEFGWPIMLTDVVAIVEQTALSHSAYFYGHALSSVGGGIVNMRAARGADRRTALVE</sequence>
<proteinExistence type="inferred from homology"/>
<dbReference type="NCBIfam" id="TIGR02150">
    <property type="entry name" value="IPP_isom_1"/>
    <property type="match status" value="1"/>
</dbReference>
<keyword evidence="6" id="KW-0479">Metal-binding</keyword>
<dbReference type="GO" id="GO:0004452">
    <property type="term" value="F:isopentenyl-diphosphate delta-isomerase activity"/>
    <property type="evidence" value="ECO:0007669"/>
    <property type="project" value="UniProtKB-EC"/>
</dbReference>
<feature type="compositionally biased region" description="Polar residues" evidence="13">
    <location>
        <begin position="342"/>
        <end position="362"/>
    </location>
</feature>
<dbReference type="CDD" id="cd11296">
    <property type="entry name" value="O-FucT_like"/>
    <property type="match status" value="1"/>
</dbReference>
<comment type="cofactor">
    <cofactor evidence="1">
        <name>Mg(2+)</name>
        <dbReference type="ChEBI" id="CHEBI:18420"/>
    </cofactor>
</comment>
<dbReference type="GO" id="GO:0050992">
    <property type="term" value="P:dimethylallyl diphosphate biosynthetic process"/>
    <property type="evidence" value="ECO:0007669"/>
    <property type="project" value="UniProtKB-UniPathway"/>
</dbReference>
<dbReference type="Gene3D" id="3.40.50.11350">
    <property type="match status" value="1"/>
</dbReference>
<dbReference type="GO" id="GO:0006694">
    <property type="term" value="P:steroid biosynthetic process"/>
    <property type="evidence" value="ECO:0007669"/>
    <property type="project" value="UniProtKB-KW"/>
</dbReference>
<organism evidence="15 16">
    <name type="scientific">Rhizoctonia solani</name>
    <dbReference type="NCBI Taxonomy" id="456999"/>
    <lineage>
        <taxon>Eukaryota</taxon>
        <taxon>Fungi</taxon>
        <taxon>Dikarya</taxon>
        <taxon>Basidiomycota</taxon>
        <taxon>Agaricomycotina</taxon>
        <taxon>Agaricomycetes</taxon>
        <taxon>Cantharellales</taxon>
        <taxon>Ceratobasidiaceae</taxon>
        <taxon>Rhizoctonia</taxon>
    </lineage>
</organism>
<dbReference type="PANTHER" id="PTHR10885:SF0">
    <property type="entry name" value="ISOPENTENYL-DIPHOSPHATE DELTA-ISOMERASE"/>
    <property type="match status" value="1"/>
</dbReference>
<accession>A0A8H2XIB3</accession>
<evidence type="ECO:0000256" key="9">
    <source>
        <dbReference type="ARBA" id="ARBA00023098"/>
    </source>
</evidence>
<evidence type="ECO:0000256" key="13">
    <source>
        <dbReference type="SAM" id="MobiDB-lite"/>
    </source>
</evidence>
<gene>
    <name evidence="15" type="ORF">RDB_LOCUS50480</name>
</gene>
<dbReference type="InterPro" id="IPR011876">
    <property type="entry name" value="IsopentenylPP_isomerase_typ1"/>
</dbReference>
<keyword evidence="5" id="KW-0444">Lipid biosynthesis</keyword>
<dbReference type="Gene3D" id="3.90.79.10">
    <property type="entry name" value="Nucleoside Triphosphate Pyrophosphohydrolase"/>
    <property type="match status" value="1"/>
</dbReference>
<feature type="region of interest" description="Disordered" evidence="13">
    <location>
        <begin position="342"/>
        <end position="374"/>
    </location>
</feature>
<evidence type="ECO:0000313" key="16">
    <source>
        <dbReference type="Proteomes" id="UP000663826"/>
    </source>
</evidence>
<dbReference type="GO" id="GO:0016740">
    <property type="term" value="F:transferase activity"/>
    <property type="evidence" value="ECO:0007669"/>
    <property type="project" value="UniProtKB-KW"/>
</dbReference>
<comment type="caution">
    <text evidence="15">The sequence shown here is derived from an EMBL/GenBank/DDBJ whole genome shotgun (WGS) entry which is preliminary data.</text>
</comment>
<dbReference type="InterPro" id="IPR000086">
    <property type="entry name" value="NUDIX_hydrolase_dom"/>
</dbReference>
<dbReference type="GO" id="GO:0005737">
    <property type="term" value="C:cytoplasm"/>
    <property type="evidence" value="ECO:0007669"/>
    <property type="project" value="TreeGrafter"/>
</dbReference>
<feature type="region of interest" description="Disordered" evidence="13">
    <location>
        <begin position="622"/>
        <end position="662"/>
    </location>
</feature>
<keyword evidence="7" id="KW-0460">Magnesium</keyword>
<feature type="domain" description="Nudix hydrolase" evidence="14">
    <location>
        <begin position="59"/>
        <end position="214"/>
    </location>
</feature>
<keyword evidence="10" id="KW-0414">Isoprene biosynthesis</keyword>
<dbReference type="SUPFAM" id="SSF55811">
    <property type="entry name" value="Nudix"/>
    <property type="match status" value="1"/>
</dbReference>
<dbReference type="EMBL" id="CAJMWQ010000981">
    <property type="protein sequence ID" value="CAE6423021.1"/>
    <property type="molecule type" value="Genomic_DNA"/>
</dbReference>
<keyword evidence="9" id="KW-0443">Lipid metabolism</keyword>
<dbReference type="GO" id="GO:0046872">
    <property type="term" value="F:metal ion binding"/>
    <property type="evidence" value="ECO:0007669"/>
    <property type="project" value="UniProtKB-KW"/>
</dbReference>
<feature type="region of interest" description="Disordered" evidence="13">
    <location>
        <begin position="423"/>
        <end position="461"/>
    </location>
</feature>
<comment type="similarity">
    <text evidence="3">Belongs to the IPP isomerase type 1 family.</text>
</comment>
<evidence type="ECO:0000256" key="2">
    <source>
        <dbReference type="ARBA" id="ARBA00004826"/>
    </source>
</evidence>
<dbReference type="GO" id="GO:0006004">
    <property type="term" value="P:fucose metabolic process"/>
    <property type="evidence" value="ECO:0007669"/>
    <property type="project" value="UniProtKB-KW"/>
</dbReference>
<feature type="compositionally biased region" description="Basic and acidic residues" evidence="13">
    <location>
        <begin position="622"/>
        <end position="631"/>
    </location>
</feature>
<dbReference type="InterPro" id="IPR015797">
    <property type="entry name" value="NUDIX_hydrolase-like_dom_sf"/>
</dbReference>
<evidence type="ECO:0000256" key="6">
    <source>
        <dbReference type="ARBA" id="ARBA00022723"/>
    </source>
</evidence>
<evidence type="ECO:0000256" key="4">
    <source>
        <dbReference type="ARBA" id="ARBA00012057"/>
    </source>
</evidence>
<evidence type="ECO:0000313" key="15">
    <source>
        <dbReference type="EMBL" id="CAE6423021.1"/>
    </source>
</evidence>
<evidence type="ECO:0000259" key="14">
    <source>
        <dbReference type="PROSITE" id="PS51462"/>
    </source>
</evidence>
<comment type="catalytic activity">
    <reaction evidence="12">
        <text>isopentenyl diphosphate = dimethylallyl diphosphate</text>
        <dbReference type="Rhea" id="RHEA:23284"/>
        <dbReference type="ChEBI" id="CHEBI:57623"/>
        <dbReference type="ChEBI" id="CHEBI:128769"/>
        <dbReference type="EC" id="5.3.3.2"/>
    </reaction>
    <physiologicalReaction direction="left-to-right" evidence="12">
        <dbReference type="Rhea" id="RHEA:23285"/>
    </physiologicalReaction>
</comment>
<dbReference type="UniPathway" id="UPA00059">
    <property type="reaction ID" value="UER00104"/>
</dbReference>
<keyword evidence="8" id="KW-0752">Steroid biosynthesis</keyword>
<evidence type="ECO:0000256" key="3">
    <source>
        <dbReference type="ARBA" id="ARBA00007579"/>
    </source>
</evidence>
<keyword evidence="11" id="KW-0413">Isomerase</keyword>
<dbReference type="PANTHER" id="PTHR10885">
    <property type="entry name" value="ISOPENTENYL-DIPHOSPHATE DELTA-ISOMERASE"/>
    <property type="match status" value="1"/>
</dbReference>
<evidence type="ECO:0000256" key="10">
    <source>
        <dbReference type="ARBA" id="ARBA00023229"/>
    </source>
</evidence>
<name>A0A8H2XIB3_9AGAM</name>
<evidence type="ECO:0000256" key="7">
    <source>
        <dbReference type="ARBA" id="ARBA00022842"/>
    </source>
</evidence>
<dbReference type="Pfam" id="PF00293">
    <property type="entry name" value="NUDIX"/>
    <property type="match status" value="1"/>
</dbReference>
<evidence type="ECO:0000256" key="1">
    <source>
        <dbReference type="ARBA" id="ARBA00001946"/>
    </source>
</evidence>
<dbReference type="Proteomes" id="UP000663826">
    <property type="component" value="Unassembled WGS sequence"/>
</dbReference>
<evidence type="ECO:0000256" key="5">
    <source>
        <dbReference type="ARBA" id="ARBA00022516"/>
    </source>
</evidence>
<comment type="pathway">
    <text evidence="2">Isoprenoid biosynthesis; dimethylallyl diphosphate biosynthesis; dimethylallyl diphosphate from isopentenyl diphosphate: step 1/1.</text>
</comment>
<dbReference type="GO" id="GO:0009240">
    <property type="term" value="P:isopentenyl diphosphate biosynthetic process"/>
    <property type="evidence" value="ECO:0007669"/>
    <property type="project" value="TreeGrafter"/>
</dbReference>
<evidence type="ECO:0000256" key="12">
    <source>
        <dbReference type="ARBA" id="ARBA00029294"/>
    </source>
</evidence>
<evidence type="ECO:0000256" key="11">
    <source>
        <dbReference type="ARBA" id="ARBA00023235"/>
    </source>
</evidence>
<evidence type="ECO:0000256" key="8">
    <source>
        <dbReference type="ARBA" id="ARBA00022955"/>
    </source>
</evidence>
<dbReference type="EC" id="5.3.3.2" evidence="4"/>
<protein>
    <recommendedName>
        <fullName evidence="4">isopentenyl-diphosphate Delta-isomerase</fullName>
        <ecNumber evidence="4">5.3.3.2</ecNumber>
    </recommendedName>
</protein>
<dbReference type="PROSITE" id="PS51462">
    <property type="entry name" value="NUDIX"/>
    <property type="match status" value="1"/>
</dbReference>
<feature type="region of interest" description="Disordered" evidence="13">
    <location>
        <begin position="524"/>
        <end position="552"/>
    </location>
</feature>